<dbReference type="SUPFAM" id="SSF54695">
    <property type="entry name" value="POZ domain"/>
    <property type="match status" value="1"/>
</dbReference>
<dbReference type="InterPro" id="IPR000210">
    <property type="entry name" value="BTB/POZ_dom"/>
</dbReference>
<dbReference type="PANTHER" id="PTHR47369:SF1">
    <property type="entry name" value="BTB_POZ DOMAIN-CONTAINING PROTEIN"/>
    <property type="match status" value="1"/>
</dbReference>
<accession>A0A067TPU1</accession>
<gene>
    <name evidence="3" type="ORF">GALMADRAFT_131959</name>
</gene>
<evidence type="ECO:0000256" key="1">
    <source>
        <dbReference type="SAM" id="MobiDB-lite"/>
    </source>
</evidence>
<feature type="compositionally biased region" description="Polar residues" evidence="1">
    <location>
        <begin position="673"/>
        <end position="692"/>
    </location>
</feature>
<evidence type="ECO:0000313" key="4">
    <source>
        <dbReference type="Proteomes" id="UP000027222"/>
    </source>
</evidence>
<dbReference type="PANTHER" id="PTHR47369">
    <property type="entry name" value="BTB/POZ DOMAIN-CONTAINING PROTEIN"/>
    <property type="match status" value="1"/>
</dbReference>
<keyword evidence="4" id="KW-1185">Reference proteome</keyword>
<feature type="region of interest" description="Disordered" evidence="1">
    <location>
        <begin position="526"/>
        <end position="566"/>
    </location>
</feature>
<dbReference type="STRING" id="685588.A0A067TPU1"/>
<name>A0A067TPU1_GALM3</name>
<dbReference type="EMBL" id="KL142367">
    <property type="protein sequence ID" value="KDR85240.1"/>
    <property type="molecule type" value="Genomic_DNA"/>
</dbReference>
<feature type="region of interest" description="Disordered" evidence="1">
    <location>
        <begin position="244"/>
        <end position="269"/>
    </location>
</feature>
<feature type="compositionally biased region" description="Polar residues" evidence="1">
    <location>
        <begin position="716"/>
        <end position="726"/>
    </location>
</feature>
<evidence type="ECO:0000313" key="3">
    <source>
        <dbReference type="EMBL" id="KDR85240.1"/>
    </source>
</evidence>
<proteinExistence type="predicted"/>
<feature type="domain" description="BTB" evidence="2">
    <location>
        <begin position="25"/>
        <end position="101"/>
    </location>
</feature>
<evidence type="ECO:0000259" key="2">
    <source>
        <dbReference type="PROSITE" id="PS50097"/>
    </source>
</evidence>
<dbReference type="OrthoDB" id="6359943at2759"/>
<organism evidence="3 4">
    <name type="scientific">Galerina marginata (strain CBS 339.88)</name>
    <dbReference type="NCBI Taxonomy" id="685588"/>
    <lineage>
        <taxon>Eukaryota</taxon>
        <taxon>Fungi</taxon>
        <taxon>Dikarya</taxon>
        <taxon>Basidiomycota</taxon>
        <taxon>Agaricomycotina</taxon>
        <taxon>Agaricomycetes</taxon>
        <taxon>Agaricomycetidae</taxon>
        <taxon>Agaricales</taxon>
        <taxon>Agaricineae</taxon>
        <taxon>Strophariaceae</taxon>
        <taxon>Galerina</taxon>
    </lineage>
</organism>
<feature type="compositionally biased region" description="Polar residues" evidence="1">
    <location>
        <begin position="750"/>
        <end position="760"/>
    </location>
</feature>
<dbReference type="HOGENOM" id="CLU_006358_1_0_1"/>
<dbReference type="AlphaFoldDB" id="A0A067TPU1"/>
<feature type="compositionally biased region" description="Low complexity" evidence="1">
    <location>
        <begin position="659"/>
        <end position="672"/>
    </location>
</feature>
<feature type="compositionally biased region" description="Low complexity" evidence="1">
    <location>
        <begin position="730"/>
        <end position="745"/>
    </location>
</feature>
<dbReference type="Gene3D" id="3.30.710.10">
    <property type="entry name" value="Potassium Channel Kv1.1, Chain A"/>
    <property type="match status" value="1"/>
</dbReference>
<dbReference type="Proteomes" id="UP000027222">
    <property type="component" value="Unassembled WGS sequence"/>
</dbReference>
<sequence>MHSPGPSASDIQSHLYSSFLHASTYDVALRITGNWSAVYRLHRVVLIQSGFFRSLFTSGFSESAAKFVSLRNGTDEISVIFDDCNITRAAFEVCISRLYGGGPPLHVSPDLIATTHHPLTPPFGGVSLSEDIPAGSHPATPRFLLSLLATAIYLSIPSLASQALSLILKTIGPATVLQYLNFACGRAIEHHTESSRNEPQAAVGLENVAHLMHDDDALVATARHAIRLTEGLNVESVSEFRNNNDEASIHPSPVPGSAESSDGEIDESRTGLAHHYGAVSDKIGEACSCWLTRWATDILRFETQNTLDSHNSQPDTRMRSKSLSEVEGGNISLFPGSFASKVPNALRIWGRSGLGAEWVAAIISTDTLFVKNERERYNFARSVVELRRRDGILEEEEHVWTKMFDQGIYYANMTFEDLIFISQDISPSTRRSYVSLSCLHASHWTQSVLRNTITQRLINSSASPVAAGTAFPPPRDKELGITLTTAEILSRVSAAGQRGEMAETTTPYFAVLGDSSLRIGETGTTTYTTPTGAPLSMEELFSPSQEPPKRHPKSGHEPPISNISTTESNFFGIMTPRLSARGCIDSDPTGKLRWSPHPPCRFSVEFWDVDFLKEKSRLHSQTIWHAGSLFNVYVQIVRKKGQAQLGIYLHRQSHVDPIPASSAPYSSQSQTTKDGSITGSFERSSHLRQPSLPSMLSVTAAPANINHYSPSIHPPSRSSTPSTNLNHARPSSPSSPSSSPSSASPIGFSTIPSTLSSAAPQQPYRDPRSSISAYFAISCASATGSSQTRFSSSPDVFSVSQSWGWKSSTLRTEDFVEVGSLVFPNDAGHSDQVSLRATVMLGLV</sequence>
<dbReference type="PROSITE" id="PS50097">
    <property type="entry name" value="BTB"/>
    <property type="match status" value="1"/>
</dbReference>
<protein>
    <recommendedName>
        <fullName evidence="2">BTB domain-containing protein</fullName>
    </recommendedName>
</protein>
<feature type="region of interest" description="Disordered" evidence="1">
    <location>
        <begin position="659"/>
        <end position="692"/>
    </location>
</feature>
<feature type="region of interest" description="Disordered" evidence="1">
    <location>
        <begin position="706"/>
        <end position="765"/>
    </location>
</feature>
<reference evidence="4" key="1">
    <citation type="journal article" date="2014" name="Proc. Natl. Acad. Sci. U.S.A.">
        <title>Extensive sampling of basidiomycete genomes demonstrates inadequacy of the white-rot/brown-rot paradigm for wood decay fungi.</title>
        <authorList>
            <person name="Riley R."/>
            <person name="Salamov A.A."/>
            <person name="Brown D.W."/>
            <person name="Nagy L.G."/>
            <person name="Floudas D."/>
            <person name="Held B.W."/>
            <person name="Levasseur A."/>
            <person name="Lombard V."/>
            <person name="Morin E."/>
            <person name="Otillar R."/>
            <person name="Lindquist E.A."/>
            <person name="Sun H."/>
            <person name="LaButti K.M."/>
            <person name="Schmutz J."/>
            <person name="Jabbour D."/>
            <person name="Luo H."/>
            <person name="Baker S.E."/>
            <person name="Pisabarro A.G."/>
            <person name="Walton J.D."/>
            <person name="Blanchette R.A."/>
            <person name="Henrissat B."/>
            <person name="Martin F."/>
            <person name="Cullen D."/>
            <person name="Hibbett D.S."/>
            <person name="Grigoriev I.V."/>
        </authorList>
    </citation>
    <scope>NUCLEOTIDE SEQUENCE [LARGE SCALE GENOMIC DNA]</scope>
    <source>
        <strain evidence="4">CBS 339.88</strain>
    </source>
</reference>
<dbReference type="InterPro" id="IPR011333">
    <property type="entry name" value="SKP1/BTB/POZ_sf"/>
</dbReference>